<dbReference type="FunFam" id="3.30.430.20:FF:000001">
    <property type="entry name" value="cysteine-rich repeat secretory protein 3"/>
    <property type="match status" value="1"/>
</dbReference>
<keyword evidence="6 16" id="KW-0732">Signal</keyword>
<dbReference type="OrthoDB" id="1097929at2759"/>
<evidence type="ECO:0000256" key="16">
    <source>
        <dbReference type="SAM" id="SignalP"/>
    </source>
</evidence>
<dbReference type="GO" id="GO:0005886">
    <property type="term" value="C:plasma membrane"/>
    <property type="evidence" value="ECO:0007669"/>
    <property type="project" value="UniProtKB-SubCell"/>
</dbReference>
<keyword evidence="19" id="KW-1185">Reference proteome</keyword>
<feature type="chain" id="PRO_5013922325" description="Gnk2-homologous domain-containing protein" evidence="16">
    <location>
        <begin position="28"/>
        <end position="291"/>
    </location>
</feature>
<dbReference type="GO" id="GO:0009506">
    <property type="term" value="C:plasmodesma"/>
    <property type="evidence" value="ECO:0007669"/>
    <property type="project" value="UniProtKB-SubCell"/>
</dbReference>
<feature type="domain" description="Gnk2-homologous" evidence="17">
    <location>
        <begin position="137"/>
        <end position="237"/>
    </location>
</feature>
<evidence type="ECO:0000256" key="8">
    <source>
        <dbReference type="ARBA" id="ARBA00022949"/>
    </source>
</evidence>
<organism evidence="18 19">
    <name type="scientific">Aquilegia coerulea</name>
    <name type="common">Rocky mountain columbine</name>
    <dbReference type="NCBI Taxonomy" id="218851"/>
    <lineage>
        <taxon>Eukaryota</taxon>
        <taxon>Viridiplantae</taxon>
        <taxon>Streptophyta</taxon>
        <taxon>Embryophyta</taxon>
        <taxon>Tracheophyta</taxon>
        <taxon>Spermatophyta</taxon>
        <taxon>Magnoliopsida</taxon>
        <taxon>Ranunculales</taxon>
        <taxon>Ranunculaceae</taxon>
        <taxon>Thalictroideae</taxon>
        <taxon>Aquilegia</taxon>
    </lineage>
</organism>
<dbReference type="InterPro" id="IPR051378">
    <property type="entry name" value="Cell2Cell_Antifungal"/>
</dbReference>
<dbReference type="FunCoup" id="A0A2G5C5U7">
    <property type="interactions" value="47"/>
</dbReference>
<feature type="domain" description="Gnk2-homologous" evidence="17">
    <location>
        <begin position="30"/>
        <end position="134"/>
    </location>
</feature>
<dbReference type="Gene3D" id="3.30.430.20">
    <property type="entry name" value="Gnk2 domain, C-X8-C-X2-C motif"/>
    <property type="match status" value="2"/>
</dbReference>
<evidence type="ECO:0000256" key="14">
    <source>
        <dbReference type="ARBA" id="ARBA00064287"/>
    </source>
</evidence>
<feature type="transmembrane region" description="Helical" evidence="15">
    <location>
        <begin position="259"/>
        <end position="280"/>
    </location>
</feature>
<evidence type="ECO:0000256" key="11">
    <source>
        <dbReference type="ARBA" id="ARBA00023157"/>
    </source>
</evidence>
<dbReference type="PANTHER" id="PTHR32080">
    <property type="entry name" value="ANTIFUNGAL PROTEIN GINKBILOBIN-2-LIKE"/>
    <property type="match status" value="1"/>
</dbReference>
<evidence type="ECO:0000256" key="5">
    <source>
        <dbReference type="ARBA" id="ARBA00022692"/>
    </source>
</evidence>
<sequence>MSLHLAALLLISLLLIFFSSFLTPSHASTNSFIFAGCSQLKYTPGSAYESNLNSLLTSFVNSATYSSYNNFTILGSTSQDVVYGLYQCRGDLSMPDCAMCVAHSVTQIGTICPDSTGGALQLQGCFIKYDNTTFLGVEDKSVLVNKCGPSIMGYNQGDLMGRRDAVLAGLGSGGGPYRVGASGKVQGVAQCVGDLSMSECQDCVSESIRRLKSECGAAASGDMFLGKCYARYSAGSVGGSVDSKSGSGGSSSSNDGERAFAITIGLLAGVALIIVFLSFIRKVVGGKGGKS</sequence>
<evidence type="ECO:0000313" key="18">
    <source>
        <dbReference type="EMBL" id="PIA26668.1"/>
    </source>
</evidence>
<evidence type="ECO:0000256" key="15">
    <source>
        <dbReference type="SAM" id="Phobius"/>
    </source>
</evidence>
<keyword evidence="9 15" id="KW-1133">Transmembrane helix</keyword>
<accession>A0A2G5C5U7</accession>
<dbReference type="InParanoid" id="A0A2G5C5U7"/>
<evidence type="ECO:0000256" key="13">
    <source>
        <dbReference type="ARBA" id="ARBA00038393"/>
    </source>
</evidence>
<dbReference type="CDD" id="cd23509">
    <property type="entry name" value="Gnk2-like"/>
    <property type="match status" value="2"/>
</dbReference>
<keyword evidence="11" id="KW-1015">Disulfide bond</keyword>
<evidence type="ECO:0000256" key="4">
    <source>
        <dbReference type="ARBA" id="ARBA00022581"/>
    </source>
</evidence>
<dbReference type="Proteomes" id="UP000230069">
    <property type="component" value="Unassembled WGS sequence"/>
</dbReference>
<keyword evidence="10 15" id="KW-0472">Membrane</keyword>
<evidence type="ECO:0000256" key="1">
    <source>
        <dbReference type="ARBA" id="ARBA00004251"/>
    </source>
</evidence>
<dbReference type="FunFam" id="3.30.430.20:FF:000020">
    <property type="entry name" value="Cysteine-rich repeat secretory protein 60"/>
    <property type="match status" value="1"/>
</dbReference>
<evidence type="ECO:0000256" key="9">
    <source>
        <dbReference type="ARBA" id="ARBA00022989"/>
    </source>
</evidence>
<keyword evidence="3" id="KW-1003">Cell membrane</keyword>
<name>A0A2G5C5U7_AQUCA</name>
<keyword evidence="8" id="KW-0965">Cell junction</keyword>
<reference evidence="18 19" key="1">
    <citation type="submission" date="2017-09" db="EMBL/GenBank/DDBJ databases">
        <title>WGS assembly of Aquilegia coerulea Goldsmith.</title>
        <authorList>
            <person name="Hodges S."/>
            <person name="Kramer E."/>
            <person name="Nordborg M."/>
            <person name="Tomkins J."/>
            <person name="Borevitz J."/>
            <person name="Derieg N."/>
            <person name="Yan J."/>
            <person name="Mihaltcheva S."/>
            <person name="Hayes R.D."/>
            <person name="Rokhsar D."/>
        </authorList>
    </citation>
    <scope>NUCLEOTIDE SEQUENCE [LARGE SCALE GENOMIC DNA]</scope>
    <source>
        <strain evidence="19">cv. Goldsmith</strain>
    </source>
</reference>
<evidence type="ECO:0000313" key="19">
    <source>
        <dbReference type="Proteomes" id="UP000230069"/>
    </source>
</evidence>
<keyword evidence="7" id="KW-0677">Repeat</keyword>
<dbReference type="InterPro" id="IPR002902">
    <property type="entry name" value="GNK2"/>
</dbReference>
<keyword evidence="2" id="KW-0813">Transport</keyword>
<evidence type="ECO:0000259" key="17">
    <source>
        <dbReference type="PROSITE" id="PS51473"/>
    </source>
</evidence>
<evidence type="ECO:0000256" key="3">
    <source>
        <dbReference type="ARBA" id="ARBA00022475"/>
    </source>
</evidence>
<comment type="subunit">
    <text evidence="14">(Microbial infection) Interacts with Grapevine fanleaf virus (GFLV) 2B-MP.</text>
</comment>
<gene>
    <name evidence="18" type="ORF">AQUCO_09100079v1</name>
</gene>
<dbReference type="PANTHER" id="PTHR32080:SF3">
    <property type="entry name" value="PLASMODESMATA-LOCATED PROTEIN 7"/>
    <property type="match status" value="1"/>
</dbReference>
<evidence type="ECO:0000256" key="7">
    <source>
        <dbReference type="ARBA" id="ARBA00022737"/>
    </source>
</evidence>
<keyword evidence="4" id="KW-0945">Host-virus interaction</keyword>
<proteinExistence type="inferred from homology"/>
<feature type="signal peptide" evidence="16">
    <location>
        <begin position="1"/>
        <end position="27"/>
    </location>
</feature>
<evidence type="ECO:0000256" key="6">
    <source>
        <dbReference type="ARBA" id="ARBA00022729"/>
    </source>
</evidence>
<evidence type="ECO:0000256" key="2">
    <source>
        <dbReference type="ARBA" id="ARBA00022448"/>
    </source>
</evidence>
<dbReference type="EMBL" id="KZ305108">
    <property type="protein sequence ID" value="PIA26668.1"/>
    <property type="molecule type" value="Genomic_DNA"/>
</dbReference>
<protein>
    <recommendedName>
        <fullName evidence="17">Gnk2-homologous domain-containing protein</fullName>
    </recommendedName>
</protein>
<dbReference type="STRING" id="218851.A0A2G5C5U7"/>
<dbReference type="PROSITE" id="PS51473">
    <property type="entry name" value="GNK2"/>
    <property type="match status" value="2"/>
</dbReference>
<evidence type="ECO:0000256" key="12">
    <source>
        <dbReference type="ARBA" id="ARBA00024184"/>
    </source>
</evidence>
<keyword evidence="5 15" id="KW-0812">Transmembrane</keyword>
<comment type="similarity">
    <text evidence="13">Belongs to the cysteine-rich repeat secretory protein family. Plasmodesmata-located proteins (PDLD) subfamily.</text>
</comment>
<dbReference type="AlphaFoldDB" id="A0A2G5C5U7"/>
<evidence type="ECO:0000256" key="10">
    <source>
        <dbReference type="ARBA" id="ARBA00023136"/>
    </source>
</evidence>
<dbReference type="InterPro" id="IPR038408">
    <property type="entry name" value="GNK2_sf"/>
</dbReference>
<comment type="subcellular location">
    <subcellularLocation>
        <location evidence="12">Cell junction</location>
        <location evidence="12">Plasmodesma</location>
    </subcellularLocation>
    <subcellularLocation>
        <location evidence="1">Cell membrane</location>
        <topology evidence="1">Single-pass type I membrane protein</topology>
    </subcellularLocation>
</comment>
<dbReference type="Pfam" id="PF01657">
    <property type="entry name" value="Stress-antifung"/>
    <property type="match status" value="2"/>
</dbReference>